<accession>A0A1U7IQ34</accession>
<dbReference type="FunFam" id="3.20.20.450:FF:000001">
    <property type="entry name" value="Cyclic di-GMP phosphodiesterase yahA"/>
    <property type="match status" value="1"/>
</dbReference>
<evidence type="ECO:0000259" key="3">
    <source>
        <dbReference type="PROSITE" id="PS50887"/>
    </source>
</evidence>
<evidence type="ECO:0000259" key="2">
    <source>
        <dbReference type="PROSITE" id="PS50883"/>
    </source>
</evidence>
<dbReference type="SMART" id="SM00267">
    <property type="entry name" value="GGDEF"/>
    <property type="match status" value="1"/>
</dbReference>
<gene>
    <name evidence="4" type="ORF">NIES2119_06910</name>
</gene>
<feature type="domain" description="EAL" evidence="2">
    <location>
        <begin position="430"/>
        <end position="684"/>
    </location>
</feature>
<dbReference type="Gene3D" id="3.30.70.270">
    <property type="match status" value="1"/>
</dbReference>
<evidence type="ECO:0000313" key="4">
    <source>
        <dbReference type="EMBL" id="OKH39457.1"/>
    </source>
</evidence>
<feature type="transmembrane region" description="Helical" evidence="1">
    <location>
        <begin position="198"/>
        <end position="215"/>
    </location>
</feature>
<feature type="transmembrane region" description="Helical" evidence="1">
    <location>
        <begin position="19"/>
        <end position="36"/>
    </location>
</feature>
<dbReference type="InterPro" id="IPR029787">
    <property type="entry name" value="Nucleotide_cyclase"/>
</dbReference>
<dbReference type="CDD" id="cd01948">
    <property type="entry name" value="EAL"/>
    <property type="match status" value="1"/>
</dbReference>
<dbReference type="Proteomes" id="UP000185860">
    <property type="component" value="Unassembled WGS sequence"/>
</dbReference>
<name>A0A1U7IQ34_9CYAN</name>
<feature type="transmembrane region" description="Helical" evidence="1">
    <location>
        <begin position="158"/>
        <end position="177"/>
    </location>
</feature>
<keyword evidence="1" id="KW-0472">Membrane</keyword>
<dbReference type="PROSITE" id="PS50883">
    <property type="entry name" value="EAL"/>
    <property type="match status" value="1"/>
</dbReference>
<dbReference type="FunFam" id="3.30.70.270:FF:000001">
    <property type="entry name" value="Diguanylate cyclase domain protein"/>
    <property type="match status" value="1"/>
</dbReference>
<dbReference type="NCBIfam" id="TIGR00254">
    <property type="entry name" value="GGDEF"/>
    <property type="match status" value="1"/>
</dbReference>
<dbReference type="EMBL" id="MRCE01000005">
    <property type="protein sequence ID" value="OKH39457.1"/>
    <property type="molecule type" value="Genomic_DNA"/>
</dbReference>
<feature type="transmembrane region" description="Helical" evidence="1">
    <location>
        <begin position="227"/>
        <end position="246"/>
    </location>
</feature>
<dbReference type="Pfam" id="PF00990">
    <property type="entry name" value="GGDEF"/>
    <property type="match status" value="1"/>
</dbReference>
<dbReference type="AlphaFoldDB" id="A0A1U7IQ34"/>
<protein>
    <recommendedName>
        <fullName evidence="6">GGDEF-domain containing protein</fullName>
    </recommendedName>
</protein>
<keyword evidence="1" id="KW-0812">Transmembrane</keyword>
<reference evidence="4 5" key="1">
    <citation type="submission" date="2016-11" db="EMBL/GenBank/DDBJ databases">
        <title>Draft Genome Sequences of Nine Cyanobacterial Strains from Diverse Habitats.</title>
        <authorList>
            <person name="Zhu T."/>
            <person name="Hou S."/>
            <person name="Lu X."/>
            <person name="Hess W.R."/>
        </authorList>
    </citation>
    <scope>NUCLEOTIDE SEQUENCE [LARGE SCALE GENOMIC DNA]</scope>
    <source>
        <strain evidence="4 5">IAM M-71</strain>
    </source>
</reference>
<sequence length="688" mass="76768">MFNITVFKSVLPQLVTMKANTAIALILGAISLWLLPKKTEKSLNKRKLFWVINLLSFLVFLIGSLTLIQYICNVDLRIDQLIFSEIKHQDIPGIPGRMAPNSALALILLGGSIILLNKKIYLLAQLLSVIGFLLGFLGLLGYLYGITEFYGVGTHTAMALHTSLAFISLFISSLFIYPHRGLMSVITNEFAGGIMARRLAIAVISVPPFLCWLVLQGKRAGLYDSEVGIALLGVLNILVLGIIIWWNAKTLGVIDYQASHDSLTGLPNRKMFSDLLSNSLINASRRQGKASVMFLDLDRFNKINDILGHDVGDRLLQATAQRLTTCFREYNIIARWGGDEFTILLPYLNNTDYAAKVAQKILDVFKQPFIIDNHYLHITCSIGIAIYPENGQDSDTLIKNADVALYNVKRNGRNNYIFYSPTINAEDSELLILENRLHHAWDRGEILLYYQPRVNITTGKITGIEALVRWKSPELGFVPPVKFIPIAEETGLIVPLGEWILYKACTEMKAWIDRGLSDIRVAVNLSARQFQQSDLVPLVTQTLRRTGLDAKFLELEITETIAMQNIKSSKEKLNQLSEMGIHISMDDFGTGYSSLCYLKQFPLHSLKIDRSFVKDITFDPCDLAIASAIVALGKGLNINVVAEGVETEAQLDYLRQLGCAEIQGYLFSPPLPAKDTIKLLKEHQSVCG</sequence>
<feature type="transmembrane region" description="Helical" evidence="1">
    <location>
        <begin position="123"/>
        <end position="146"/>
    </location>
</feature>
<dbReference type="SMART" id="SM00052">
    <property type="entry name" value="EAL"/>
    <property type="match status" value="1"/>
</dbReference>
<dbReference type="InterPro" id="IPR035919">
    <property type="entry name" value="EAL_sf"/>
</dbReference>
<feature type="transmembrane region" description="Helical" evidence="1">
    <location>
        <begin position="48"/>
        <end position="71"/>
    </location>
</feature>
<dbReference type="PANTHER" id="PTHR44757">
    <property type="entry name" value="DIGUANYLATE CYCLASE DGCP"/>
    <property type="match status" value="1"/>
</dbReference>
<keyword evidence="1" id="KW-1133">Transmembrane helix</keyword>
<dbReference type="PROSITE" id="PS50887">
    <property type="entry name" value="GGDEF"/>
    <property type="match status" value="1"/>
</dbReference>
<organism evidence="4 5">
    <name type="scientific">[Phormidium ambiguum] IAM M-71</name>
    <dbReference type="NCBI Taxonomy" id="454136"/>
    <lineage>
        <taxon>Bacteria</taxon>
        <taxon>Bacillati</taxon>
        <taxon>Cyanobacteriota</taxon>
        <taxon>Cyanophyceae</taxon>
        <taxon>Oscillatoriophycideae</taxon>
        <taxon>Aerosakkonematales</taxon>
        <taxon>Aerosakkonemataceae</taxon>
        <taxon>Floridanema</taxon>
    </lineage>
</organism>
<evidence type="ECO:0008006" key="6">
    <source>
        <dbReference type="Google" id="ProtNLM"/>
    </source>
</evidence>
<dbReference type="Gene3D" id="3.20.20.450">
    <property type="entry name" value="EAL domain"/>
    <property type="match status" value="1"/>
</dbReference>
<dbReference type="OrthoDB" id="431840at2"/>
<dbReference type="Pfam" id="PF00563">
    <property type="entry name" value="EAL"/>
    <property type="match status" value="1"/>
</dbReference>
<dbReference type="InterPro" id="IPR043128">
    <property type="entry name" value="Rev_trsase/Diguanyl_cyclase"/>
</dbReference>
<dbReference type="InterPro" id="IPR052155">
    <property type="entry name" value="Biofilm_reg_signaling"/>
</dbReference>
<dbReference type="PANTHER" id="PTHR44757:SF2">
    <property type="entry name" value="BIOFILM ARCHITECTURE MAINTENANCE PROTEIN MBAA"/>
    <property type="match status" value="1"/>
</dbReference>
<evidence type="ECO:0000313" key="5">
    <source>
        <dbReference type="Proteomes" id="UP000185860"/>
    </source>
</evidence>
<dbReference type="SUPFAM" id="SSF141868">
    <property type="entry name" value="EAL domain-like"/>
    <property type="match status" value="1"/>
</dbReference>
<feature type="domain" description="GGDEF" evidence="3">
    <location>
        <begin position="288"/>
        <end position="421"/>
    </location>
</feature>
<dbReference type="CDD" id="cd01949">
    <property type="entry name" value="GGDEF"/>
    <property type="match status" value="1"/>
</dbReference>
<evidence type="ECO:0000256" key="1">
    <source>
        <dbReference type="SAM" id="Phobius"/>
    </source>
</evidence>
<comment type="caution">
    <text evidence="4">The sequence shown here is derived from an EMBL/GenBank/DDBJ whole genome shotgun (WGS) entry which is preliminary data.</text>
</comment>
<dbReference type="InterPro" id="IPR000160">
    <property type="entry name" value="GGDEF_dom"/>
</dbReference>
<proteinExistence type="predicted"/>
<dbReference type="STRING" id="454136.NIES2119_06910"/>
<dbReference type="SUPFAM" id="SSF55073">
    <property type="entry name" value="Nucleotide cyclase"/>
    <property type="match status" value="1"/>
</dbReference>
<dbReference type="InterPro" id="IPR001633">
    <property type="entry name" value="EAL_dom"/>
</dbReference>